<sequence>WTERGDYVSAIRSFRNGLTATGGSNVAVNLRSRLANALVQDGQYSAALKEVNDLPEGYENAQQNTWDSWLCTKAYGLAALGRFQECIATLDSISISAEQGVASDTVNIRTVAEAWAAEPNKMNYPFDAIREQNRTKYAGFGLPPYDTLVVMKDAVERGRGLFAKEDISKGDYVLIESAFAFAECTENDLFVTMDMVDSSTEPQITGGPPLWQRIIDKIHREPSFADEFLNLSSGSYSSPAAIPTIVDDMLVIDTFLVRNICKVNSMACGPWGTDDEKDRDRDAGLWTKASYLNHSCEANVGIKIFGDMFFAYAKRDIRAGEETTINYLGQKAALDRRVRRNLLRRNWEFDCKCEKCEVEQESAVI</sequence>
<evidence type="ECO:0000313" key="2">
    <source>
        <dbReference type="Proteomes" id="UP001186974"/>
    </source>
</evidence>
<dbReference type="EMBL" id="JAWDJW010009121">
    <property type="protein sequence ID" value="KAK3059771.1"/>
    <property type="molecule type" value="Genomic_DNA"/>
</dbReference>
<accession>A0ACC3D098</accession>
<gene>
    <name evidence="1" type="ORF">LTS18_010088</name>
</gene>
<reference evidence="1" key="1">
    <citation type="submission" date="2024-09" db="EMBL/GenBank/DDBJ databases">
        <title>Black Yeasts Isolated from many extreme environments.</title>
        <authorList>
            <person name="Coleine C."/>
            <person name="Stajich J.E."/>
            <person name="Selbmann L."/>
        </authorList>
    </citation>
    <scope>NUCLEOTIDE SEQUENCE</scope>
    <source>
        <strain evidence="1">CCFEE 5737</strain>
    </source>
</reference>
<protein>
    <submittedName>
        <fullName evidence="1">Uncharacterized protein</fullName>
    </submittedName>
</protein>
<dbReference type="Proteomes" id="UP001186974">
    <property type="component" value="Unassembled WGS sequence"/>
</dbReference>
<organism evidence="1 2">
    <name type="scientific">Coniosporium uncinatum</name>
    <dbReference type="NCBI Taxonomy" id="93489"/>
    <lineage>
        <taxon>Eukaryota</taxon>
        <taxon>Fungi</taxon>
        <taxon>Dikarya</taxon>
        <taxon>Ascomycota</taxon>
        <taxon>Pezizomycotina</taxon>
        <taxon>Dothideomycetes</taxon>
        <taxon>Dothideomycetes incertae sedis</taxon>
        <taxon>Coniosporium</taxon>
    </lineage>
</organism>
<feature type="non-terminal residue" evidence="1">
    <location>
        <position position="1"/>
    </location>
</feature>
<name>A0ACC3D098_9PEZI</name>
<proteinExistence type="predicted"/>
<comment type="caution">
    <text evidence="1">The sequence shown here is derived from an EMBL/GenBank/DDBJ whole genome shotgun (WGS) entry which is preliminary data.</text>
</comment>
<keyword evidence="2" id="KW-1185">Reference proteome</keyword>
<evidence type="ECO:0000313" key="1">
    <source>
        <dbReference type="EMBL" id="KAK3059771.1"/>
    </source>
</evidence>